<dbReference type="Proteomes" id="UP000828048">
    <property type="component" value="Chromosome 5"/>
</dbReference>
<proteinExistence type="predicted"/>
<evidence type="ECO:0000313" key="1">
    <source>
        <dbReference type="EMBL" id="KAH7846587.1"/>
    </source>
</evidence>
<gene>
    <name evidence="1" type="ORF">Vadar_015763</name>
</gene>
<evidence type="ECO:0000313" key="2">
    <source>
        <dbReference type="Proteomes" id="UP000828048"/>
    </source>
</evidence>
<keyword evidence="2" id="KW-1185">Reference proteome</keyword>
<protein>
    <submittedName>
        <fullName evidence="1">Uncharacterized protein</fullName>
    </submittedName>
</protein>
<comment type="caution">
    <text evidence="1">The sequence shown here is derived from an EMBL/GenBank/DDBJ whole genome shotgun (WGS) entry which is preliminary data.</text>
</comment>
<organism evidence="1 2">
    <name type="scientific">Vaccinium darrowii</name>
    <dbReference type="NCBI Taxonomy" id="229202"/>
    <lineage>
        <taxon>Eukaryota</taxon>
        <taxon>Viridiplantae</taxon>
        <taxon>Streptophyta</taxon>
        <taxon>Embryophyta</taxon>
        <taxon>Tracheophyta</taxon>
        <taxon>Spermatophyta</taxon>
        <taxon>Magnoliopsida</taxon>
        <taxon>eudicotyledons</taxon>
        <taxon>Gunneridae</taxon>
        <taxon>Pentapetalae</taxon>
        <taxon>asterids</taxon>
        <taxon>Ericales</taxon>
        <taxon>Ericaceae</taxon>
        <taxon>Vaccinioideae</taxon>
        <taxon>Vaccinieae</taxon>
        <taxon>Vaccinium</taxon>
    </lineage>
</organism>
<dbReference type="EMBL" id="CM037155">
    <property type="protein sequence ID" value="KAH7846587.1"/>
    <property type="molecule type" value="Genomic_DNA"/>
</dbReference>
<name>A0ACB7Y035_9ERIC</name>
<reference evidence="1 2" key="1">
    <citation type="journal article" date="2021" name="Hortic Res">
        <title>High-quality reference genome and annotation aids understanding of berry development for evergreen blueberry (Vaccinium darrowii).</title>
        <authorList>
            <person name="Yu J."/>
            <person name="Hulse-Kemp A.M."/>
            <person name="Babiker E."/>
            <person name="Staton M."/>
        </authorList>
    </citation>
    <scope>NUCLEOTIDE SEQUENCE [LARGE SCALE GENOMIC DNA]</scope>
    <source>
        <strain evidence="2">cv. NJ 8807/NJ 8810</strain>
        <tissue evidence="1">Young leaf</tissue>
    </source>
</reference>
<accession>A0ACB7Y035</accession>
<sequence>MLTGSGWSFLRPYLQTRQKLVLAIGISLQIITNVSYIYVNDSGPFKKNYTYWNTAFIPLDAFGFSVVIVLTIMSIRSLKESAKADGTAARTLARMTLLRDFLVCAGMYWYLTRTMKYIIWYDDCFSGSWTDAWVETFTVIFYIAMFYLFRPKDENEYVVQDEEVSLATIHREFENI</sequence>